<dbReference type="GO" id="GO:0031071">
    <property type="term" value="F:cysteine desulfurase activity"/>
    <property type="evidence" value="ECO:0007669"/>
    <property type="project" value="UniProtKB-EC"/>
</dbReference>
<evidence type="ECO:0000259" key="11">
    <source>
        <dbReference type="Pfam" id="PF00266"/>
    </source>
</evidence>
<keyword evidence="7" id="KW-0408">Iron</keyword>
<keyword evidence="6" id="KW-0663">Pyridoxal phosphate</keyword>
<keyword evidence="8" id="KW-0411">Iron-sulfur</keyword>
<feature type="domain" description="Aminotransferase class V" evidence="11">
    <location>
        <begin position="6"/>
        <end position="367"/>
    </location>
</feature>
<dbReference type="PANTHER" id="PTHR11601">
    <property type="entry name" value="CYSTEINE DESULFURYLASE FAMILY MEMBER"/>
    <property type="match status" value="1"/>
</dbReference>
<gene>
    <name evidence="12" type="ORF">A2242_03265</name>
</gene>
<sequence>MKTKKIYLDYAATTPADPQVVKAMSPYFTNVFGNTASLHGFGAEAKAAVDASRKIIADALKASAREIYFTSSATESNNWALKGIAWANKDKKHIIISSVEHDCVLTSAAWLERQGWQLTLLPVDKNGMVNPADVAKAIRPDTLLVSVMHANNEIGTINPIGEIGKICRERDVYFHTDAAQTFGKLPIDVNRLDIDLLTASAHKLYGSKGAALLYVRTGVRIQPLLHGGGHEGGLRSSTLNVPAIVGFAEATKICLSAMKEENVRLEKLRDKLIAGVLKAIPNAHLNGHPKKRLPNNAHFRFDHIEGEALIMMLDNLGIAASTASACSSPKLQPSHVLLACGLRPQDAHGSLRLSLGRWTTEAEIDRVLEVLPGIVEKLRKISPFK</sequence>
<evidence type="ECO:0000256" key="4">
    <source>
        <dbReference type="ARBA" id="ARBA00022679"/>
    </source>
</evidence>
<proteinExistence type="inferred from homology"/>
<dbReference type="NCBIfam" id="NF002806">
    <property type="entry name" value="PRK02948.1"/>
    <property type="match status" value="1"/>
</dbReference>
<dbReference type="InterPro" id="IPR016454">
    <property type="entry name" value="Cysteine_dSase"/>
</dbReference>
<dbReference type="InterPro" id="IPR015422">
    <property type="entry name" value="PyrdxlP-dep_Trfase_small"/>
</dbReference>
<reference evidence="12 13" key="1">
    <citation type="journal article" date="2016" name="Nat. Commun.">
        <title>Thousands of microbial genomes shed light on interconnected biogeochemical processes in an aquifer system.</title>
        <authorList>
            <person name="Anantharaman K."/>
            <person name="Brown C.T."/>
            <person name="Hug L.A."/>
            <person name="Sharon I."/>
            <person name="Castelle C.J."/>
            <person name="Probst A.J."/>
            <person name="Thomas B.C."/>
            <person name="Singh A."/>
            <person name="Wilkins M.J."/>
            <person name="Karaoz U."/>
            <person name="Brodie E.L."/>
            <person name="Williams K.H."/>
            <person name="Hubbard S.S."/>
            <person name="Banfield J.F."/>
        </authorList>
    </citation>
    <scope>NUCLEOTIDE SEQUENCE [LARGE SCALE GENOMIC DNA]</scope>
</reference>
<dbReference type="InterPro" id="IPR020578">
    <property type="entry name" value="Aminotrans_V_PyrdxlP_BS"/>
</dbReference>
<accession>A0A1F5SIR5</accession>
<protein>
    <recommendedName>
        <fullName evidence="3">cysteine desulfurase</fullName>
        <ecNumber evidence="3">2.8.1.7</ecNumber>
    </recommendedName>
</protein>
<keyword evidence="5" id="KW-0479">Metal-binding</keyword>
<evidence type="ECO:0000256" key="6">
    <source>
        <dbReference type="ARBA" id="ARBA00022898"/>
    </source>
</evidence>
<evidence type="ECO:0000313" key="13">
    <source>
        <dbReference type="Proteomes" id="UP000178925"/>
    </source>
</evidence>
<evidence type="ECO:0000256" key="5">
    <source>
        <dbReference type="ARBA" id="ARBA00022723"/>
    </source>
</evidence>
<dbReference type="PROSITE" id="PS00595">
    <property type="entry name" value="AA_TRANSFER_CLASS_5"/>
    <property type="match status" value="1"/>
</dbReference>
<evidence type="ECO:0000256" key="8">
    <source>
        <dbReference type="ARBA" id="ARBA00023014"/>
    </source>
</evidence>
<dbReference type="GO" id="GO:0051536">
    <property type="term" value="F:iron-sulfur cluster binding"/>
    <property type="evidence" value="ECO:0007669"/>
    <property type="project" value="UniProtKB-KW"/>
</dbReference>
<dbReference type="Gene3D" id="1.10.260.50">
    <property type="match status" value="1"/>
</dbReference>
<evidence type="ECO:0000256" key="7">
    <source>
        <dbReference type="ARBA" id="ARBA00023004"/>
    </source>
</evidence>
<dbReference type="Pfam" id="PF00266">
    <property type="entry name" value="Aminotran_5"/>
    <property type="match status" value="1"/>
</dbReference>
<dbReference type="FunFam" id="3.40.640.10:FF:000084">
    <property type="entry name" value="IscS-like cysteine desulfurase"/>
    <property type="match status" value="1"/>
</dbReference>
<evidence type="ECO:0000313" key="12">
    <source>
        <dbReference type="EMBL" id="OGF26598.1"/>
    </source>
</evidence>
<comment type="catalytic activity">
    <reaction evidence="9">
        <text>(sulfur carrier)-H + L-cysteine = (sulfur carrier)-SH + L-alanine</text>
        <dbReference type="Rhea" id="RHEA:43892"/>
        <dbReference type="Rhea" id="RHEA-COMP:14737"/>
        <dbReference type="Rhea" id="RHEA-COMP:14739"/>
        <dbReference type="ChEBI" id="CHEBI:29917"/>
        <dbReference type="ChEBI" id="CHEBI:35235"/>
        <dbReference type="ChEBI" id="CHEBI:57972"/>
        <dbReference type="ChEBI" id="CHEBI:64428"/>
        <dbReference type="EC" id="2.8.1.7"/>
    </reaction>
</comment>
<dbReference type="STRING" id="1797995.A2242_03265"/>
<evidence type="ECO:0000256" key="9">
    <source>
        <dbReference type="ARBA" id="ARBA00050776"/>
    </source>
</evidence>
<evidence type="ECO:0000256" key="10">
    <source>
        <dbReference type="RuleBase" id="RU004504"/>
    </source>
</evidence>
<dbReference type="InterPro" id="IPR015421">
    <property type="entry name" value="PyrdxlP-dep_Trfase_major"/>
</dbReference>
<dbReference type="Gene3D" id="3.40.640.10">
    <property type="entry name" value="Type I PLP-dependent aspartate aminotransferase-like (Major domain)"/>
    <property type="match status" value="1"/>
</dbReference>
<dbReference type="PIRSF" id="PIRSF005572">
    <property type="entry name" value="NifS"/>
    <property type="match status" value="1"/>
</dbReference>
<dbReference type="InterPro" id="IPR015424">
    <property type="entry name" value="PyrdxlP-dep_Trfase"/>
</dbReference>
<dbReference type="AlphaFoldDB" id="A0A1F5SIR5"/>
<keyword evidence="4" id="KW-0808">Transferase</keyword>
<dbReference type="EC" id="2.8.1.7" evidence="3"/>
<dbReference type="Proteomes" id="UP000178925">
    <property type="component" value="Unassembled WGS sequence"/>
</dbReference>
<evidence type="ECO:0000256" key="1">
    <source>
        <dbReference type="ARBA" id="ARBA00001933"/>
    </source>
</evidence>
<comment type="cofactor">
    <cofactor evidence="1 10">
        <name>pyridoxal 5'-phosphate</name>
        <dbReference type="ChEBI" id="CHEBI:597326"/>
    </cofactor>
</comment>
<dbReference type="GO" id="GO:0046872">
    <property type="term" value="F:metal ion binding"/>
    <property type="evidence" value="ECO:0007669"/>
    <property type="project" value="UniProtKB-KW"/>
</dbReference>
<dbReference type="SUPFAM" id="SSF53383">
    <property type="entry name" value="PLP-dependent transferases"/>
    <property type="match status" value="1"/>
</dbReference>
<comment type="similarity">
    <text evidence="2">Belongs to the class-V pyridoxal-phosphate-dependent aminotransferase family. NifS/IscS subfamily.</text>
</comment>
<dbReference type="Gene3D" id="3.90.1150.10">
    <property type="entry name" value="Aspartate Aminotransferase, domain 1"/>
    <property type="match status" value="1"/>
</dbReference>
<dbReference type="EMBL" id="MFGC01000043">
    <property type="protein sequence ID" value="OGF26598.1"/>
    <property type="molecule type" value="Genomic_DNA"/>
</dbReference>
<organism evidence="12 13">
    <name type="scientific">Candidatus Falkowbacteria bacterium RIFOXYA2_FULL_47_9</name>
    <dbReference type="NCBI Taxonomy" id="1797995"/>
    <lineage>
        <taxon>Bacteria</taxon>
        <taxon>Candidatus Falkowiibacteriota</taxon>
    </lineage>
</organism>
<comment type="caution">
    <text evidence="12">The sequence shown here is derived from an EMBL/GenBank/DDBJ whole genome shotgun (WGS) entry which is preliminary data.</text>
</comment>
<dbReference type="InterPro" id="IPR000192">
    <property type="entry name" value="Aminotrans_V_dom"/>
</dbReference>
<name>A0A1F5SIR5_9BACT</name>
<evidence type="ECO:0000256" key="2">
    <source>
        <dbReference type="ARBA" id="ARBA00006490"/>
    </source>
</evidence>
<dbReference type="PANTHER" id="PTHR11601:SF34">
    <property type="entry name" value="CYSTEINE DESULFURASE"/>
    <property type="match status" value="1"/>
</dbReference>
<evidence type="ECO:0000256" key="3">
    <source>
        <dbReference type="ARBA" id="ARBA00012239"/>
    </source>
</evidence>